<name>A0A0E9VXR6_ANGAN</name>
<proteinExistence type="predicted"/>
<accession>A0A0E9VXR6</accession>
<evidence type="ECO:0000313" key="1">
    <source>
        <dbReference type="EMBL" id="JAH82934.1"/>
    </source>
</evidence>
<reference evidence="1" key="1">
    <citation type="submission" date="2014-11" db="EMBL/GenBank/DDBJ databases">
        <authorList>
            <person name="Amaro Gonzalez C."/>
        </authorList>
    </citation>
    <scope>NUCLEOTIDE SEQUENCE</scope>
</reference>
<dbReference type="AlphaFoldDB" id="A0A0E9VXR6"/>
<reference evidence="1" key="2">
    <citation type="journal article" date="2015" name="Fish Shellfish Immunol.">
        <title>Early steps in the European eel (Anguilla anguilla)-Vibrio vulnificus interaction in the gills: Role of the RtxA13 toxin.</title>
        <authorList>
            <person name="Callol A."/>
            <person name="Pajuelo D."/>
            <person name="Ebbesson L."/>
            <person name="Teles M."/>
            <person name="MacKenzie S."/>
            <person name="Amaro C."/>
        </authorList>
    </citation>
    <scope>NUCLEOTIDE SEQUENCE</scope>
</reference>
<sequence length="35" mass="3758">MTDPDAPLFLVHGLSKNYQCATSVETSVSDTTLLC</sequence>
<dbReference type="EMBL" id="GBXM01025643">
    <property type="protein sequence ID" value="JAH82934.1"/>
    <property type="molecule type" value="Transcribed_RNA"/>
</dbReference>
<protein>
    <submittedName>
        <fullName evidence="1">Uncharacterized protein</fullName>
    </submittedName>
</protein>
<organism evidence="1">
    <name type="scientific">Anguilla anguilla</name>
    <name type="common">European freshwater eel</name>
    <name type="synonym">Muraena anguilla</name>
    <dbReference type="NCBI Taxonomy" id="7936"/>
    <lineage>
        <taxon>Eukaryota</taxon>
        <taxon>Metazoa</taxon>
        <taxon>Chordata</taxon>
        <taxon>Craniata</taxon>
        <taxon>Vertebrata</taxon>
        <taxon>Euteleostomi</taxon>
        <taxon>Actinopterygii</taxon>
        <taxon>Neopterygii</taxon>
        <taxon>Teleostei</taxon>
        <taxon>Anguilliformes</taxon>
        <taxon>Anguillidae</taxon>
        <taxon>Anguilla</taxon>
    </lineage>
</organism>